<evidence type="ECO:0000256" key="7">
    <source>
        <dbReference type="ARBA" id="ARBA00022958"/>
    </source>
</evidence>
<comment type="similarity">
    <text evidence="9">Belongs to the AdoMet synthase family.</text>
</comment>
<evidence type="ECO:0000259" key="11">
    <source>
        <dbReference type="Pfam" id="PF02772"/>
    </source>
</evidence>
<dbReference type="GO" id="GO:0005524">
    <property type="term" value="F:ATP binding"/>
    <property type="evidence" value="ECO:0007669"/>
    <property type="project" value="UniProtKB-KW"/>
</dbReference>
<dbReference type="GO" id="GO:0046872">
    <property type="term" value="F:metal ion binding"/>
    <property type="evidence" value="ECO:0007669"/>
    <property type="project" value="UniProtKB-KW"/>
</dbReference>
<name>A0A1V1PH93_9BACT</name>
<dbReference type="Pfam" id="PF02772">
    <property type="entry name" value="S-AdoMet_synt_M"/>
    <property type="match status" value="1"/>
</dbReference>
<keyword evidence="6" id="KW-0460">Magnesium</keyword>
<evidence type="ECO:0000256" key="1">
    <source>
        <dbReference type="ARBA" id="ARBA00022563"/>
    </source>
</evidence>
<evidence type="ECO:0000256" key="8">
    <source>
        <dbReference type="NCBIfam" id="TIGR01034"/>
    </source>
</evidence>
<evidence type="ECO:0000259" key="10">
    <source>
        <dbReference type="Pfam" id="PF00438"/>
    </source>
</evidence>
<keyword evidence="3" id="KW-0479">Metal-binding</keyword>
<dbReference type="Pfam" id="PF00438">
    <property type="entry name" value="S-AdoMet_synt_N"/>
    <property type="match status" value="1"/>
</dbReference>
<dbReference type="GO" id="GO:0006556">
    <property type="term" value="P:S-adenosylmethionine biosynthetic process"/>
    <property type="evidence" value="ECO:0007669"/>
    <property type="project" value="UniProtKB-UniRule"/>
</dbReference>
<evidence type="ECO:0000259" key="12">
    <source>
        <dbReference type="Pfam" id="PF02773"/>
    </source>
</evidence>
<dbReference type="PANTHER" id="PTHR11964">
    <property type="entry name" value="S-ADENOSYLMETHIONINE SYNTHETASE"/>
    <property type="match status" value="1"/>
</dbReference>
<dbReference type="EMBL" id="ATBP01000014">
    <property type="protein sequence ID" value="ETR74271.1"/>
    <property type="molecule type" value="Genomic_DNA"/>
</dbReference>
<dbReference type="GO" id="GO:0004478">
    <property type="term" value="F:methionine adenosyltransferase activity"/>
    <property type="evidence" value="ECO:0007669"/>
    <property type="project" value="UniProtKB-UniRule"/>
</dbReference>
<keyword evidence="1" id="KW-0554">One-carbon metabolism</keyword>
<gene>
    <name evidence="13" type="ORF">OMM_00333</name>
</gene>
<feature type="domain" description="S-adenosylmethionine synthetase N-terminal" evidence="10">
    <location>
        <begin position="5"/>
        <end position="97"/>
    </location>
</feature>
<evidence type="ECO:0000256" key="4">
    <source>
        <dbReference type="ARBA" id="ARBA00022741"/>
    </source>
</evidence>
<dbReference type="InterPro" id="IPR022630">
    <property type="entry name" value="S-AdoMet_synt_C"/>
</dbReference>
<dbReference type="Pfam" id="PF02773">
    <property type="entry name" value="S-AdoMet_synt_C"/>
    <property type="match status" value="1"/>
</dbReference>
<dbReference type="Proteomes" id="UP000189670">
    <property type="component" value="Unassembled WGS sequence"/>
</dbReference>
<proteinExistence type="inferred from homology"/>
<dbReference type="InterPro" id="IPR022636">
    <property type="entry name" value="S-AdoMet_synthetase_sfam"/>
</dbReference>
<dbReference type="NCBIfam" id="TIGR01034">
    <property type="entry name" value="metK"/>
    <property type="match status" value="1"/>
</dbReference>
<dbReference type="CDD" id="cd18079">
    <property type="entry name" value="S-AdoMet_synt"/>
    <property type="match status" value="1"/>
</dbReference>
<dbReference type="InterPro" id="IPR022629">
    <property type="entry name" value="S-AdoMet_synt_central"/>
</dbReference>
<feature type="domain" description="S-adenosylmethionine synthetase C-terminal" evidence="12">
    <location>
        <begin position="241"/>
        <end position="386"/>
    </location>
</feature>
<dbReference type="InterPro" id="IPR022628">
    <property type="entry name" value="S-AdoMet_synt_N"/>
</dbReference>
<evidence type="ECO:0000256" key="2">
    <source>
        <dbReference type="ARBA" id="ARBA00022679"/>
    </source>
</evidence>
<evidence type="ECO:0000256" key="5">
    <source>
        <dbReference type="ARBA" id="ARBA00022840"/>
    </source>
</evidence>
<dbReference type="Gene3D" id="3.30.300.10">
    <property type="match status" value="3"/>
</dbReference>
<evidence type="ECO:0000256" key="3">
    <source>
        <dbReference type="ARBA" id="ARBA00022723"/>
    </source>
</evidence>
<keyword evidence="5" id="KW-0067">ATP-binding</keyword>
<comment type="caution">
    <text evidence="13">The sequence shown here is derived from an EMBL/GenBank/DDBJ whole genome shotgun (WGS) entry which is preliminary data.</text>
</comment>
<evidence type="ECO:0000256" key="6">
    <source>
        <dbReference type="ARBA" id="ARBA00022842"/>
    </source>
</evidence>
<keyword evidence="7" id="KW-0630">Potassium</keyword>
<dbReference type="AlphaFoldDB" id="A0A1V1PH93"/>
<dbReference type="InterPro" id="IPR002133">
    <property type="entry name" value="S-AdoMet_synthetase"/>
</dbReference>
<evidence type="ECO:0000256" key="9">
    <source>
        <dbReference type="RuleBase" id="RU004462"/>
    </source>
</evidence>
<keyword evidence="2" id="KW-0808">Transferase</keyword>
<organism evidence="13 14">
    <name type="scientific">Candidatus Magnetoglobus multicellularis str. Araruama</name>
    <dbReference type="NCBI Taxonomy" id="890399"/>
    <lineage>
        <taxon>Bacteria</taxon>
        <taxon>Pseudomonadati</taxon>
        <taxon>Thermodesulfobacteriota</taxon>
        <taxon>Desulfobacteria</taxon>
        <taxon>Desulfobacterales</taxon>
        <taxon>Desulfobacteraceae</taxon>
        <taxon>Candidatus Magnetoglobus</taxon>
    </lineage>
</organism>
<keyword evidence="4" id="KW-0547">Nucleotide-binding</keyword>
<dbReference type="PIRSF" id="PIRSF000497">
    <property type="entry name" value="MAT"/>
    <property type="match status" value="1"/>
</dbReference>
<reference evidence="14" key="1">
    <citation type="submission" date="2012-11" db="EMBL/GenBank/DDBJ databases">
        <authorList>
            <person name="Lucero-Rivera Y.E."/>
            <person name="Tovar-Ramirez D."/>
        </authorList>
    </citation>
    <scope>NUCLEOTIDE SEQUENCE [LARGE SCALE GENOMIC DNA]</scope>
    <source>
        <strain evidence="14">Araruama</strain>
    </source>
</reference>
<sequence length="394" mass="44604">MGRDFMVTSESVTEGHPDKLCDKISDAIVDNYLLQDPFSRVRVQCALSSAIVFIAARHRSKAIVDLSHVARKVIRDVGFDQKEFNANACSILTSTQDRKPDPKYQFDEKVLTDEEIDQFPVRNQVSLFGFACDQTPNYMPLPIYLAHLLTRRIDDIRHAGQIAYLEPEAKVQVGVEYRNREPHRVHTVVINASQKTNIDIPQKQLQEDIQEMVIEPTFKEETLKPFLKTRIFINPNGPVKGGPAYHSGLAGRKNAIDTYGEYCRHSGKALSGKDPIRIDRIGAYAARHAAKNIVAAGLAKECEIMLSYSMGLTKPVTFNIETFGTGKYSDNEIIEIVKDHFDFRLGGILKKFNLRHLPSERSGLFYQQLSTYGQMGRMDLDLPWEKTDKADLIK</sequence>
<evidence type="ECO:0000313" key="13">
    <source>
        <dbReference type="EMBL" id="ETR74271.1"/>
    </source>
</evidence>
<protein>
    <recommendedName>
        <fullName evidence="8">Methionine adenosyltransferase</fullName>
        <ecNumber evidence="8">2.5.1.6</ecNumber>
    </recommendedName>
</protein>
<dbReference type="SUPFAM" id="SSF55973">
    <property type="entry name" value="S-adenosylmethionine synthetase"/>
    <property type="match status" value="3"/>
</dbReference>
<evidence type="ECO:0000313" key="14">
    <source>
        <dbReference type="Proteomes" id="UP000189670"/>
    </source>
</evidence>
<feature type="domain" description="S-adenosylmethionine synthetase central" evidence="11">
    <location>
        <begin position="121"/>
        <end position="237"/>
    </location>
</feature>
<accession>A0A1V1PH93</accession>
<dbReference type="GO" id="GO:0006730">
    <property type="term" value="P:one-carbon metabolic process"/>
    <property type="evidence" value="ECO:0007669"/>
    <property type="project" value="UniProtKB-KW"/>
</dbReference>
<dbReference type="EC" id="2.5.1.6" evidence="8"/>